<dbReference type="EMBL" id="FRFG01000048">
    <property type="protein sequence ID" value="SHO57775.1"/>
    <property type="molecule type" value="Genomic_DNA"/>
</dbReference>
<reference evidence="3" key="1">
    <citation type="submission" date="2016-12" db="EMBL/GenBank/DDBJ databases">
        <authorList>
            <person name="Rodrigo-Torres L."/>
            <person name="Arahal R.D."/>
            <person name="Lucena T."/>
        </authorList>
    </citation>
    <scope>NUCLEOTIDE SEQUENCE [LARGE SCALE GENOMIC DNA]</scope>
</reference>
<dbReference type="Proteomes" id="UP000184600">
    <property type="component" value="Unassembled WGS sequence"/>
</dbReference>
<sequence>MQDKNERLNPADYLQDYYERFDADDGYEQLLFRAGKGLQSAELNDMQTQVFNQVQGVADAILKDGDIVSGGEVLVGEDGKVTLGAAKIYLRGQVRTIQPATLTIPVDQILDVGVRLTETVITELESPALRDPAQGTHNYGEGGAGRLKVTCAWGLAADSNEGNFYPVYKVDNGALVVNTTPPQLDSVNVALARYDRESNGGNYVVDGMYASYREEEDLGDAGKKQVFSIAEGKAHILGYEIEFPTAIRKTFPSDPDLQTIDSEIHTFTPDSEGKMRINTAFSPIYEGSQVQVKMLVRETREITRGGSSNGLLDPLLGISSLQSIESVKQNDTEYTSGVDYKKTNNQVDWTPGGTVPASGSTYTVEFLYLKTVMVSADEEGFTLSGAEAKSQVFLQYQWKMPRIDALTLDRTGVVRRVKGIPNAYQPATPAIPENQLLLANVTQKWNQASGTTISDKAVRSVTMEALGEMQSQIADLYQLLALEKLRNNATAEESASKYGVFVDPFLDDDLRDQGLDQTAAIVDGELILPVDNINVTDIQLPDGQARITLDYELEPVIEQTLSTGQMKVNPYKAFEPLPALATLTPSVDHWVQSRTLWRSQTTRNTVNSSSTRPVRTEYYTRLASQYYTKLEYIRVQDVKFVLTGFGPGEALERVRFDGSDVEVNQ</sequence>
<keyword evidence="3" id="KW-1185">Reference proteome</keyword>
<evidence type="ECO:0000313" key="3">
    <source>
        <dbReference type="Proteomes" id="UP000184600"/>
    </source>
</evidence>
<dbReference type="AlphaFoldDB" id="A0A1M7YYW0"/>
<organism evidence="2 3">
    <name type="scientific">Vibrio quintilis</name>
    <dbReference type="NCBI Taxonomy" id="1117707"/>
    <lineage>
        <taxon>Bacteria</taxon>
        <taxon>Pseudomonadati</taxon>
        <taxon>Pseudomonadota</taxon>
        <taxon>Gammaproteobacteria</taxon>
        <taxon>Vibrionales</taxon>
        <taxon>Vibrionaceae</taxon>
        <taxon>Vibrio</taxon>
    </lineage>
</organism>
<evidence type="ECO:0000313" key="2">
    <source>
        <dbReference type="EMBL" id="SHO57775.1"/>
    </source>
</evidence>
<dbReference type="OrthoDB" id="2463879at2"/>
<gene>
    <name evidence="2" type="ORF">VQ7734_03545</name>
</gene>
<feature type="domain" description="DUF4815" evidence="1">
    <location>
        <begin position="17"/>
        <end position="597"/>
    </location>
</feature>
<evidence type="ECO:0000259" key="1">
    <source>
        <dbReference type="Pfam" id="PF16075"/>
    </source>
</evidence>
<protein>
    <recommendedName>
        <fullName evidence="1">DUF4815 domain-containing protein</fullName>
    </recommendedName>
</protein>
<name>A0A1M7YYW0_9VIBR</name>
<dbReference type="RefSeq" id="WP_073585039.1">
    <property type="nucleotide sequence ID" value="NZ_AP024897.1"/>
</dbReference>
<dbReference type="STRING" id="1117707.VQ7734_03545"/>
<accession>A0A1M7YYW0</accession>
<dbReference type="Pfam" id="PF16075">
    <property type="entry name" value="DUF4815"/>
    <property type="match status" value="1"/>
</dbReference>
<dbReference type="InterPro" id="IPR032096">
    <property type="entry name" value="DUF4815"/>
</dbReference>
<proteinExistence type="predicted"/>